<sequence>MYVSSRRKRRRWGAVSHSMENRPSTVSTSNSRPKMIKLPTNNVFGLNPGVISQTAFTIRLAWEPCGTPSTRWSKKKSSSALHHRPADNAQDLFETWSEQFQAHNLLGHIQEDLSPQSNLHALRLMATLLSR</sequence>
<feature type="region of interest" description="Disordered" evidence="1">
    <location>
        <begin position="1"/>
        <end position="34"/>
    </location>
</feature>
<accession>A0A8J5JKT0</accession>
<name>A0A8J5JKT0_HOMAM</name>
<evidence type="ECO:0000313" key="2">
    <source>
        <dbReference type="EMBL" id="KAG7157998.1"/>
    </source>
</evidence>
<gene>
    <name evidence="2" type="ORF">Hamer_G014876</name>
</gene>
<dbReference type="Proteomes" id="UP000747542">
    <property type="component" value="Unassembled WGS sequence"/>
</dbReference>
<proteinExistence type="predicted"/>
<keyword evidence="2" id="KW-0695">RNA-directed DNA polymerase</keyword>
<keyword evidence="3" id="KW-1185">Reference proteome</keyword>
<dbReference type="AlphaFoldDB" id="A0A8J5JKT0"/>
<protein>
    <submittedName>
        <fullName evidence="2">Putative RNA-directed DNA polymerase from mobile element jockey-like 85</fullName>
    </submittedName>
</protein>
<dbReference type="GO" id="GO:0003964">
    <property type="term" value="F:RNA-directed DNA polymerase activity"/>
    <property type="evidence" value="ECO:0007669"/>
    <property type="project" value="UniProtKB-KW"/>
</dbReference>
<evidence type="ECO:0000256" key="1">
    <source>
        <dbReference type="SAM" id="MobiDB-lite"/>
    </source>
</evidence>
<evidence type="ECO:0000313" key="3">
    <source>
        <dbReference type="Proteomes" id="UP000747542"/>
    </source>
</evidence>
<feature type="compositionally biased region" description="Basic residues" evidence="1">
    <location>
        <begin position="1"/>
        <end position="12"/>
    </location>
</feature>
<keyword evidence="2" id="KW-0548">Nucleotidyltransferase</keyword>
<keyword evidence="2" id="KW-0808">Transferase</keyword>
<feature type="compositionally biased region" description="Polar residues" evidence="1">
    <location>
        <begin position="21"/>
        <end position="32"/>
    </location>
</feature>
<organism evidence="2 3">
    <name type="scientific">Homarus americanus</name>
    <name type="common">American lobster</name>
    <dbReference type="NCBI Taxonomy" id="6706"/>
    <lineage>
        <taxon>Eukaryota</taxon>
        <taxon>Metazoa</taxon>
        <taxon>Ecdysozoa</taxon>
        <taxon>Arthropoda</taxon>
        <taxon>Crustacea</taxon>
        <taxon>Multicrustacea</taxon>
        <taxon>Malacostraca</taxon>
        <taxon>Eumalacostraca</taxon>
        <taxon>Eucarida</taxon>
        <taxon>Decapoda</taxon>
        <taxon>Pleocyemata</taxon>
        <taxon>Astacidea</taxon>
        <taxon>Nephropoidea</taxon>
        <taxon>Nephropidae</taxon>
        <taxon>Homarus</taxon>
    </lineage>
</organism>
<dbReference type="EMBL" id="JAHLQT010035946">
    <property type="protein sequence ID" value="KAG7157998.1"/>
    <property type="molecule type" value="Genomic_DNA"/>
</dbReference>
<reference evidence="2" key="1">
    <citation type="journal article" date="2021" name="Sci. Adv.">
        <title>The American lobster genome reveals insights on longevity, neural, and immune adaptations.</title>
        <authorList>
            <person name="Polinski J.M."/>
            <person name="Zimin A.V."/>
            <person name="Clark K.F."/>
            <person name="Kohn A.B."/>
            <person name="Sadowski N."/>
            <person name="Timp W."/>
            <person name="Ptitsyn A."/>
            <person name="Khanna P."/>
            <person name="Romanova D.Y."/>
            <person name="Williams P."/>
            <person name="Greenwood S.J."/>
            <person name="Moroz L.L."/>
            <person name="Walt D.R."/>
            <person name="Bodnar A.G."/>
        </authorList>
    </citation>
    <scope>NUCLEOTIDE SEQUENCE</scope>
    <source>
        <strain evidence="2">GMGI-L3</strain>
    </source>
</reference>
<comment type="caution">
    <text evidence="2">The sequence shown here is derived from an EMBL/GenBank/DDBJ whole genome shotgun (WGS) entry which is preliminary data.</text>
</comment>